<sequence>MRLYKINKHSKGKGEPLESRWSLPPMDTKIANGRELISISLWRQEEVDHPELSHNKLNYNIYEIQKTEWRIGSHENVTGDEDEINGCRRPYSSNTKIEGYIMLSEVPN</sequence>
<feature type="region of interest" description="Disordered" evidence="1">
    <location>
        <begin position="1"/>
        <end position="21"/>
    </location>
</feature>
<reference evidence="2 3" key="1">
    <citation type="journal article" date="2019" name="Commun. Biol.">
        <title>The bagworm genome reveals a unique fibroin gene that provides high tensile strength.</title>
        <authorList>
            <person name="Kono N."/>
            <person name="Nakamura H."/>
            <person name="Ohtoshi R."/>
            <person name="Tomita M."/>
            <person name="Numata K."/>
            <person name="Arakawa K."/>
        </authorList>
    </citation>
    <scope>NUCLEOTIDE SEQUENCE [LARGE SCALE GENOMIC DNA]</scope>
</reference>
<proteinExistence type="predicted"/>
<organism evidence="2 3">
    <name type="scientific">Eumeta variegata</name>
    <name type="common">Bagworm moth</name>
    <name type="synonym">Eumeta japonica</name>
    <dbReference type="NCBI Taxonomy" id="151549"/>
    <lineage>
        <taxon>Eukaryota</taxon>
        <taxon>Metazoa</taxon>
        <taxon>Ecdysozoa</taxon>
        <taxon>Arthropoda</taxon>
        <taxon>Hexapoda</taxon>
        <taxon>Insecta</taxon>
        <taxon>Pterygota</taxon>
        <taxon>Neoptera</taxon>
        <taxon>Endopterygota</taxon>
        <taxon>Lepidoptera</taxon>
        <taxon>Glossata</taxon>
        <taxon>Ditrysia</taxon>
        <taxon>Tineoidea</taxon>
        <taxon>Psychidae</taxon>
        <taxon>Oiketicinae</taxon>
        <taxon>Eumeta</taxon>
    </lineage>
</organism>
<protein>
    <submittedName>
        <fullName evidence="2">Uncharacterized protein</fullName>
    </submittedName>
</protein>
<dbReference type="EMBL" id="BGZK01000674">
    <property type="protein sequence ID" value="GBP55644.1"/>
    <property type="molecule type" value="Genomic_DNA"/>
</dbReference>
<accession>A0A4C1WZY9</accession>
<comment type="caution">
    <text evidence="2">The sequence shown here is derived from an EMBL/GenBank/DDBJ whole genome shotgun (WGS) entry which is preliminary data.</text>
</comment>
<keyword evidence="3" id="KW-1185">Reference proteome</keyword>
<dbReference type="Proteomes" id="UP000299102">
    <property type="component" value="Unassembled WGS sequence"/>
</dbReference>
<name>A0A4C1WZY9_EUMVA</name>
<evidence type="ECO:0000256" key="1">
    <source>
        <dbReference type="SAM" id="MobiDB-lite"/>
    </source>
</evidence>
<evidence type="ECO:0000313" key="3">
    <source>
        <dbReference type="Proteomes" id="UP000299102"/>
    </source>
</evidence>
<feature type="compositionally biased region" description="Basic residues" evidence="1">
    <location>
        <begin position="1"/>
        <end position="11"/>
    </location>
</feature>
<gene>
    <name evidence="2" type="ORF">EVAR_97852_1</name>
</gene>
<evidence type="ECO:0000313" key="2">
    <source>
        <dbReference type="EMBL" id="GBP55644.1"/>
    </source>
</evidence>
<dbReference type="AlphaFoldDB" id="A0A4C1WZY9"/>